<dbReference type="AlphaFoldDB" id="A0A9W9YKE9"/>
<comment type="caution">
    <text evidence="2">The sequence shown here is derived from an EMBL/GenBank/DDBJ whole genome shotgun (WGS) entry which is preliminary data.</text>
</comment>
<evidence type="ECO:0000313" key="2">
    <source>
        <dbReference type="EMBL" id="KAJ7348755.1"/>
    </source>
</evidence>
<reference evidence="2" key="1">
    <citation type="submission" date="2023-01" db="EMBL/GenBank/DDBJ databases">
        <title>Genome assembly of the deep-sea coral Lophelia pertusa.</title>
        <authorList>
            <person name="Herrera S."/>
            <person name="Cordes E."/>
        </authorList>
    </citation>
    <scope>NUCLEOTIDE SEQUENCE</scope>
    <source>
        <strain evidence="2">USNM1676648</strain>
        <tissue evidence="2">Polyp</tissue>
    </source>
</reference>
<dbReference type="Proteomes" id="UP001163046">
    <property type="component" value="Unassembled WGS sequence"/>
</dbReference>
<organism evidence="2 3">
    <name type="scientific">Desmophyllum pertusum</name>
    <dbReference type="NCBI Taxonomy" id="174260"/>
    <lineage>
        <taxon>Eukaryota</taxon>
        <taxon>Metazoa</taxon>
        <taxon>Cnidaria</taxon>
        <taxon>Anthozoa</taxon>
        <taxon>Hexacorallia</taxon>
        <taxon>Scleractinia</taxon>
        <taxon>Caryophylliina</taxon>
        <taxon>Caryophylliidae</taxon>
        <taxon>Desmophyllum</taxon>
    </lineage>
</organism>
<proteinExistence type="predicted"/>
<feature type="region of interest" description="Disordered" evidence="1">
    <location>
        <begin position="77"/>
        <end position="97"/>
    </location>
</feature>
<sequence length="97" mass="10789">DLHVAASTKSFLIAAGWVNPEPEVKKYGIPAPTPRKMRALIEIIVNQTTWYYLCEFKDPVPTKVVSLCLSNTFAVSDEEEKHGKGLSGHLEMETTTL</sequence>
<feature type="non-terminal residue" evidence="2">
    <location>
        <position position="1"/>
    </location>
</feature>
<evidence type="ECO:0000256" key="1">
    <source>
        <dbReference type="SAM" id="MobiDB-lite"/>
    </source>
</evidence>
<name>A0A9W9YKE9_9CNID</name>
<gene>
    <name evidence="2" type="ORF">OS493_039281</name>
</gene>
<evidence type="ECO:0000313" key="3">
    <source>
        <dbReference type="Proteomes" id="UP001163046"/>
    </source>
</evidence>
<protein>
    <submittedName>
        <fullName evidence="2">Uncharacterized protein</fullName>
    </submittedName>
</protein>
<dbReference type="EMBL" id="MU827474">
    <property type="protein sequence ID" value="KAJ7348755.1"/>
    <property type="molecule type" value="Genomic_DNA"/>
</dbReference>
<dbReference type="OrthoDB" id="5963778at2759"/>
<keyword evidence="3" id="KW-1185">Reference proteome</keyword>
<accession>A0A9W9YKE9</accession>